<evidence type="ECO:0000256" key="5">
    <source>
        <dbReference type="ARBA" id="ARBA00022692"/>
    </source>
</evidence>
<keyword evidence="10" id="KW-0503">Monooxygenase</keyword>
<evidence type="ECO:0000256" key="11">
    <source>
        <dbReference type="ARBA" id="ARBA00023136"/>
    </source>
</evidence>
<keyword evidence="5" id="KW-0812">Transmembrane</keyword>
<keyword evidence="9 12" id="KW-0408">Iron</keyword>
<keyword evidence="7" id="KW-1133">Transmembrane helix</keyword>
<protein>
    <submittedName>
        <fullName evidence="13">Cytochrome P450</fullName>
    </submittedName>
</protein>
<dbReference type="GO" id="GO:0005506">
    <property type="term" value="F:iron ion binding"/>
    <property type="evidence" value="ECO:0007669"/>
    <property type="project" value="InterPro"/>
</dbReference>
<keyword evidence="14" id="KW-1185">Reference proteome</keyword>
<reference evidence="13" key="1">
    <citation type="submission" date="2021-12" db="EMBL/GenBank/DDBJ databases">
        <title>Convergent genome expansion in fungi linked to evolution of root-endophyte symbiosis.</title>
        <authorList>
            <consortium name="DOE Joint Genome Institute"/>
            <person name="Ke Y.-H."/>
            <person name="Bonito G."/>
            <person name="Liao H.-L."/>
            <person name="Looney B."/>
            <person name="Rojas-Flechas A."/>
            <person name="Nash J."/>
            <person name="Hameed K."/>
            <person name="Schadt C."/>
            <person name="Martin F."/>
            <person name="Crous P.W."/>
            <person name="Miettinen O."/>
            <person name="Magnuson J.K."/>
            <person name="Labbe J."/>
            <person name="Jacobson D."/>
            <person name="Doktycz M.J."/>
            <person name="Veneault-Fourrey C."/>
            <person name="Kuo A."/>
            <person name="Mondo S."/>
            <person name="Calhoun S."/>
            <person name="Riley R."/>
            <person name="Ohm R."/>
            <person name="LaButti K."/>
            <person name="Andreopoulos B."/>
            <person name="Pangilinan J."/>
            <person name="Nolan M."/>
            <person name="Tritt A."/>
            <person name="Clum A."/>
            <person name="Lipzen A."/>
            <person name="Daum C."/>
            <person name="Barry K."/>
            <person name="Grigoriev I.V."/>
            <person name="Vilgalys R."/>
        </authorList>
    </citation>
    <scope>NUCLEOTIDE SEQUENCE</scope>
    <source>
        <strain evidence="13">PMI_201</strain>
    </source>
</reference>
<sequence length="496" mass="56172">MTRPYLLAGAIDILSHQLDFKEANTIYNRFALYYSLHLTKDITAYTSLKTTADLAIAYFFGVFGSLTLYRAHFHPLNHIPGPYLARISGLWLSAKLHYRPAYILIHDLHGQYGPVVRVGPSNVSILHPSAVPQIYGPRSPYTKSTFYDNGHPMKSLHVYRSRSEHDTRRRVWSTAFGDARLRGNESRIRFNLYSYDVMADLAFGRSFGMLDTSRNHWAIEVLLKGVVPFQYYLPSWVFRCLITMPALTSDFHQFVRFATRKLVDRMGDKVEIPDICASFLAPLNGKPPTMDEFNLLMGNAMLVITAGSDTTATTLTTLLYRLARHPAEVNKLRAELAPIERDPSGDYLHSTIAQLPHLGGFINETLRLHPPAPSLFLGIRRVKGLLWEWDVYSGSVTVFCSQWVLGRSSEVYSDPLSFISERWYSHPELLKARSAYTPFSLGAYSCIGKPLALMNIRTKIARLIMTYDISFPDGEDGEHYSMTGRIILVWGLGGCR</sequence>
<dbReference type="InterPro" id="IPR001128">
    <property type="entry name" value="Cyt_P450"/>
</dbReference>
<comment type="cofactor">
    <cofactor evidence="1 12">
        <name>heme</name>
        <dbReference type="ChEBI" id="CHEBI:30413"/>
    </cofactor>
</comment>
<evidence type="ECO:0000256" key="2">
    <source>
        <dbReference type="ARBA" id="ARBA00004370"/>
    </source>
</evidence>
<dbReference type="GO" id="GO:0020037">
    <property type="term" value="F:heme binding"/>
    <property type="evidence" value="ECO:0007669"/>
    <property type="project" value="InterPro"/>
</dbReference>
<evidence type="ECO:0000256" key="7">
    <source>
        <dbReference type="ARBA" id="ARBA00022989"/>
    </source>
</evidence>
<evidence type="ECO:0000256" key="6">
    <source>
        <dbReference type="ARBA" id="ARBA00022723"/>
    </source>
</evidence>
<dbReference type="GO" id="GO:0016020">
    <property type="term" value="C:membrane"/>
    <property type="evidence" value="ECO:0007669"/>
    <property type="project" value="UniProtKB-SubCell"/>
</dbReference>
<organism evidence="13 14">
    <name type="scientific">Talaromyces proteolyticus</name>
    <dbReference type="NCBI Taxonomy" id="1131652"/>
    <lineage>
        <taxon>Eukaryota</taxon>
        <taxon>Fungi</taxon>
        <taxon>Dikarya</taxon>
        <taxon>Ascomycota</taxon>
        <taxon>Pezizomycotina</taxon>
        <taxon>Eurotiomycetes</taxon>
        <taxon>Eurotiomycetidae</taxon>
        <taxon>Eurotiales</taxon>
        <taxon>Trichocomaceae</taxon>
        <taxon>Talaromyces</taxon>
        <taxon>Talaromyces sect. Bacilispori</taxon>
    </lineage>
</organism>
<dbReference type="GeneID" id="70251884"/>
<dbReference type="Pfam" id="PF00067">
    <property type="entry name" value="p450"/>
    <property type="match status" value="1"/>
</dbReference>
<proteinExistence type="inferred from homology"/>
<gene>
    <name evidence="13" type="ORF">BGW36DRAFT_442998</name>
</gene>
<evidence type="ECO:0000313" key="14">
    <source>
        <dbReference type="Proteomes" id="UP001201262"/>
    </source>
</evidence>
<dbReference type="GO" id="GO:0004497">
    <property type="term" value="F:monooxygenase activity"/>
    <property type="evidence" value="ECO:0007669"/>
    <property type="project" value="UniProtKB-KW"/>
</dbReference>
<keyword evidence="11" id="KW-0472">Membrane</keyword>
<comment type="similarity">
    <text evidence="3">Belongs to the cytochrome P450 family.</text>
</comment>
<keyword evidence="4 12" id="KW-0349">Heme</keyword>
<evidence type="ECO:0000256" key="3">
    <source>
        <dbReference type="ARBA" id="ARBA00010617"/>
    </source>
</evidence>
<evidence type="ECO:0000256" key="12">
    <source>
        <dbReference type="PIRSR" id="PIRSR602403-1"/>
    </source>
</evidence>
<dbReference type="Proteomes" id="UP001201262">
    <property type="component" value="Unassembled WGS sequence"/>
</dbReference>
<dbReference type="InterPro" id="IPR036396">
    <property type="entry name" value="Cyt_P450_sf"/>
</dbReference>
<dbReference type="SUPFAM" id="SSF48264">
    <property type="entry name" value="Cytochrome P450"/>
    <property type="match status" value="1"/>
</dbReference>
<accession>A0AAD4KHK6</accession>
<comment type="caution">
    <text evidence="13">The sequence shown here is derived from an EMBL/GenBank/DDBJ whole genome shotgun (WGS) entry which is preliminary data.</text>
</comment>
<dbReference type="AlphaFoldDB" id="A0AAD4KHK6"/>
<dbReference type="RefSeq" id="XP_046065129.1">
    <property type="nucleotide sequence ID" value="XM_046221597.1"/>
</dbReference>
<dbReference type="PRINTS" id="PR00385">
    <property type="entry name" value="P450"/>
</dbReference>
<dbReference type="InterPro" id="IPR050121">
    <property type="entry name" value="Cytochrome_P450_monoxygenase"/>
</dbReference>
<evidence type="ECO:0000256" key="9">
    <source>
        <dbReference type="ARBA" id="ARBA00023004"/>
    </source>
</evidence>
<evidence type="ECO:0000256" key="10">
    <source>
        <dbReference type="ARBA" id="ARBA00023033"/>
    </source>
</evidence>
<dbReference type="PANTHER" id="PTHR24305:SF112">
    <property type="entry name" value="L-ORNITHINE-N5-MONOOXYGENASE (EUROFUNG)"/>
    <property type="match status" value="1"/>
</dbReference>
<comment type="subcellular location">
    <subcellularLocation>
        <location evidence="2">Membrane</location>
    </subcellularLocation>
</comment>
<keyword evidence="6 12" id="KW-0479">Metal-binding</keyword>
<dbReference type="Gene3D" id="1.10.630.10">
    <property type="entry name" value="Cytochrome P450"/>
    <property type="match status" value="1"/>
</dbReference>
<evidence type="ECO:0000256" key="8">
    <source>
        <dbReference type="ARBA" id="ARBA00023002"/>
    </source>
</evidence>
<dbReference type="EMBL" id="JAJTJA010000019">
    <property type="protein sequence ID" value="KAH8688638.1"/>
    <property type="molecule type" value="Genomic_DNA"/>
</dbReference>
<evidence type="ECO:0000256" key="1">
    <source>
        <dbReference type="ARBA" id="ARBA00001971"/>
    </source>
</evidence>
<keyword evidence="8" id="KW-0560">Oxidoreductase</keyword>
<dbReference type="InterPro" id="IPR002403">
    <property type="entry name" value="Cyt_P450_E_grp-IV"/>
</dbReference>
<feature type="binding site" description="axial binding residue" evidence="12">
    <location>
        <position position="446"/>
    </location>
    <ligand>
        <name>heme</name>
        <dbReference type="ChEBI" id="CHEBI:30413"/>
    </ligand>
    <ligandPart>
        <name>Fe</name>
        <dbReference type="ChEBI" id="CHEBI:18248"/>
    </ligandPart>
</feature>
<dbReference type="PANTHER" id="PTHR24305">
    <property type="entry name" value="CYTOCHROME P450"/>
    <property type="match status" value="1"/>
</dbReference>
<evidence type="ECO:0000256" key="4">
    <source>
        <dbReference type="ARBA" id="ARBA00022617"/>
    </source>
</evidence>
<dbReference type="GO" id="GO:0016705">
    <property type="term" value="F:oxidoreductase activity, acting on paired donors, with incorporation or reduction of molecular oxygen"/>
    <property type="evidence" value="ECO:0007669"/>
    <property type="project" value="InterPro"/>
</dbReference>
<name>A0AAD4KHK6_9EURO</name>
<dbReference type="PRINTS" id="PR00465">
    <property type="entry name" value="EP450IV"/>
</dbReference>
<evidence type="ECO:0000313" key="13">
    <source>
        <dbReference type="EMBL" id="KAH8688638.1"/>
    </source>
</evidence>